<proteinExistence type="predicted"/>
<feature type="compositionally biased region" description="Basic and acidic residues" evidence="1">
    <location>
        <begin position="10"/>
        <end position="23"/>
    </location>
</feature>
<protein>
    <submittedName>
        <fullName evidence="2">Uncharacterized protein</fullName>
    </submittedName>
</protein>
<dbReference type="Proteomes" id="UP000314294">
    <property type="component" value="Unassembled WGS sequence"/>
</dbReference>
<reference evidence="2 3" key="1">
    <citation type="submission" date="2019-03" db="EMBL/GenBank/DDBJ databases">
        <title>First draft genome of Liparis tanakae, snailfish: a comprehensive survey of snailfish specific genes.</title>
        <authorList>
            <person name="Kim W."/>
            <person name="Song I."/>
            <person name="Jeong J.-H."/>
            <person name="Kim D."/>
            <person name="Kim S."/>
            <person name="Ryu S."/>
            <person name="Song J.Y."/>
            <person name="Lee S.K."/>
        </authorList>
    </citation>
    <scope>NUCLEOTIDE SEQUENCE [LARGE SCALE GENOMIC DNA]</scope>
    <source>
        <tissue evidence="2">Muscle</tissue>
    </source>
</reference>
<dbReference type="EMBL" id="SRLO01000735">
    <property type="protein sequence ID" value="TNN47573.1"/>
    <property type="molecule type" value="Genomic_DNA"/>
</dbReference>
<name>A0A4Z2G3X8_9TELE</name>
<feature type="region of interest" description="Disordered" evidence="1">
    <location>
        <begin position="1"/>
        <end position="44"/>
    </location>
</feature>
<keyword evidence="3" id="KW-1185">Reference proteome</keyword>
<comment type="caution">
    <text evidence="2">The sequence shown here is derived from an EMBL/GenBank/DDBJ whole genome shotgun (WGS) entry which is preliminary data.</text>
</comment>
<dbReference type="AlphaFoldDB" id="A0A4Z2G3X8"/>
<evidence type="ECO:0000313" key="3">
    <source>
        <dbReference type="Proteomes" id="UP000314294"/>
    </source>
</evidence>
<accession>A0A4Z2G3X8</accession>
<organism evidence="2 3">
    <name type="scientific">Liparis tanakae</name>
    <name type="common">Tanaka's snailfish</name>
    <dbReference type="NCBI Taxonomy" id="230148"/>
    <lineage>
        <taxon>Eukaryota</taxon>
        <taxon>Metazoa</taxon>
        <taxon>Chordata</taxon>
        <taxon>Craniata</taxon>
        <taxon>Vertebrata</taxon>
        <taxon>Euteleostomi</taxon>
        <taxon>Actinopterygii</taxon>
        <taxon>Neopterygii</taxon>
        <taxon>Teleostei</taxon>
        <taxon>Neoteleostei</taxon>
        <taxon>Acanthomorphata</taxon>
        <taxon>Eupercaria</taxon>
        <taxon>Perciformes</taxon>
        <taxon>Cottioidei</taxon>
        <taxon>Cottales</taxon>
        <taxon>Liparidae</taxon>
        <taxon>Liparis</taxon>
    </lineage>
</organism>
<evidence type="ECO:0000313" key="2">
    <source>
        <dbReference type="EMBL" id="TNN47573.1"/>
    </source>
</evidence>
<evidence type="ECO:0000256" key="1">
    <source>
        <dbReference type="SAM" id="MobiDB-lite"/>
    </source>
</evidence>
<gene>
    <name evidence="2" type="ORF">EYF80_042215</name>
</gene>
<sequence length="77" mass="8364">MWADGFNAPGHRDRESKARRETPVEVATRPGRLTIGNPNSKESVSHNIHRAVGLRAQRARGSAFISPPPSIPSIPSI</sequence>